<accession>K1WZQ2</accession>
<evidence type="ECO:0000256" key="1">
    <source>
        <dbReference type="ARBA" id="ARBA00009342"/>
    </source>
</evidence>
<keyword evidence="3" id="KW-0012">Acyltransferase</keyword>
<dbReference type="InterPro" id="IPR039135">
    <property type="entry name" value="NAT9-like"/>
</dbReference>
<dbReference type="Proteomes" id="UP000006753">
    <property type="component" value="Unassembled WGS sequence"/>
</dbReference>
<proteinExistence type="inferred from homology"/>
<dbReference type="OrthoDB" id="5043642at2759"/>
<sequence length="303" mass="32797">MTSGGSQERKIPLLSKLSFCFKAFLSSFVLIALTRHVLHLAISTSSVLLVPYEASHKIQAETASEPLSLMEEYAMQKSWRSDGDKLTFIACLPLPSPPPSAATTITTITSLSPIQPGTFDGPAQMIGDVNLFLSPADEDDDNDDDEGVIGELELMIAPTSRRRQGYGRAAILAFMQYITTHLSSILAEFGGGDGDEDEDGQTTTPRRTTRRSIERKPTTKLSQLKVKIGSKNEKSIALFESIGFVKVGEGPNYFGELELVFGGSLEEGSIKALREKFGVDGYEEVAYGSSQATEQTDAGTGIR</sequence>
<dbReference type="SUPFAM" id="SSF55729">
    <property type="entry name" value="Acyl-CoA N-acyltransferases (Nat)"/>
    <property type="match status" value="1"/>
</dbReference>
<dbReference type="AlphaFoldDB" id="K1WZQ2"/>
<dbReference type="InterPro" id="IPR016181">
    <property type="entry name" value="Acyl_CoA_acyltransferase"/>
</dbReference>
<dbReference type="Pfam" id="PF13302">
    <property type="entry name" value="Acetyltransf_3"/>
    <property type="match status" value="1"/>
</dbReference>
<organism evidence="6 7">
    <name type="scientific">Marssonina brunnea f. sp. multigermtubi (strain MB_m1)</name>
    <name type="common">Marssonina leaf spot fungus</name>
    <dbReference type="NCBI Taxonomy" id="1072389"/>
    <lineage>
        <taxon>Eukaryota</taxon>
        <taxon>Fungi</taxon>
        <taxon>Dikarya</taxon>
        <taxon>Ascomycota</taxon>
        <taxon>Pezizomycotina</taxon>
        <taxon>Leotiomycetes</taxon>
        <taxon>Helotiales</taxon>
        <taxon>Drepanopezizaceae</taxon>
        <taxon>Drepanopeziza</taxon>
    </lineage>
</organism>
<dbReference type="InParanoid" id="K1WZQ2"/>
<dbReference type="eggNOG" id="KOG4135">
    <property type="taxonomic scope" value="Eukaryota"/>
</dbReference>
<feature type="domain" description="N-acetyltransferase" evidence="5">
    <location>
        <begin position="120"/>
        <end position="245"/>
    </location>
</feature>
<evidence type="ECO:0000256" key="3">
    <source>
        <dbReference type="ARBA" id="ARBA00023315"/>
    </source>
</evidence>
<evidence type="ECO:0000256" key="2">
    <source>
        <dbReference type="ARBA" id="ARBA00022679"/>
    </source>
</evidence>
<comment type="similarity">
    <text evidence="1">Belongs to the acetyltransferase family. GNAT subfamily.</text>
</comment>
<keyword evidence="7" id="KW-1185">Reference proteome</keyword>
<dbReference type="EMBL" id="JH921447">
    <property type="protein sequence ID" value="EKD14103.1"/>
    <property type="molecule type" value="Genomic_DNA"/>
</dbReference>
<keyword evidence="2 6" id="KW-0808">Transferase</keyword>
<dbReference type="OMA" id="WHVPRYH"/>
<evidence type="ECO:0000313" key="6">
    <source>
        <dbReference type="EMBL" id="EKD14103.1"/>
    </source>
</evidence>
<protein>
    <submittedName>
        <fullName evidence="6">N-acetyltransferase 9</fullName>
    </submittedName>
</protein>
<evidence type="ECO:0000259" key="5">
    <source>
        <dbReference type="Pfam" id="PF13302"/>
    </source>
</evidence>
<evidence type="ECO:0000313" key="7">
    <source>
        <dbReference type="Proteomes" id="UP000006753"/>
    </source>
</evidence>
<dbReference type="HOGENOM" id="CLU_073102_0_0_1"/>
<reference evidence="6 7" key="1">
    <citation type="journal article" date="2012" name="BMC Genomics">
        <title>Sequencing the genome of Marssonina brunnea reveals fungus-poplar co-evolution.</title>
        <authorList>
            <person name="Zhu S."/>
            <person name="Cao Y.-Z."/>
            <person name="Jiang C."/>
            <person name="Tan B.-Y."/>
            <person name="Wang Z."/>
            <person name="Feng S."/>
            <person name="Zhang L."/>
            <person name="Su X.-H."/>
            <person name="Brejova B."/>
            <person name="Vinar T."/>
            <person name="Xu M."/>
            <person name="Wang M.-X."/>
            <person name="Zhang S.-G."/>
            <person name="Huang M.-R."/>
            <person name="Wu R."/>
            <person name="Zhou Y."/>
        </authorList>
    </citation>
    <scope>NUCLEOTIDE SEQUENCE [LARGE SCALE GENOMIC DNA]</scope>
    <source>
        <strain evidence="6 7">MB_m1</strain>
    </source>
</reference>
<dbReference type="PANTHER" id="PTHR13256">
    <property type="entry name" value="N-ACETYLTRANSFERASE 9"/>
    <property type="match status" value="1"/>
</dbReference>
<evidence type="ECO:0000256" key="4">
    <source>
        <dbReference type="SAM" id="MobiDB-lite"/>
    </source>
</evidence>
<dbReference type="Gene3D" id="3.40.630.30">
    <property type="match status" value="1"/>
</dbReference>
<dbReference type="KEGG" id="mbe:MBM_07780"/>
<dbReference type="GO" id="GO:0008080">
    <property type="term" value="F:N-acetyltransferase activity"/>
    <property type="evidence" value="ECO:0007669"/>
    <property type="project" value="InterPro"/>
</dbReference>
<feature type="region of interest" description="Disordered" evidence="4">
    <location>
        <begin position="189"/>
        <end position="216"/>
    </location>
</feature>
<dbReference type="STRING" id="1072389.K1WZQ2"/>
<dbReference type="PANTHER" id="PTHR13256:SF16">
    <property type="entry name" value="ALPHA_BETA-TUBULIN-N-ACETYLTRANSFERASE 9"/>
    <property type="match status" value="1"/>
</dbReference>
<dbReference type="InterPro" id="IPR000182">
    <property type="entry name" value="GNAT_dom"/>
</dbReference>
<gene>
    <name evidence="6" type="ORF">MBM_07780</name>
</gene>
<name>K1WZQ2_MARBU</name>